<protein>
    <submittedName>
        <fullName evidence="1 2">Uncharacterized protein</fullName>
    </submittedName>
</protein>
<dbReference type="PaxDb" id="3847-GLYMA04G07685.1"/>
<evidence type="ECO:0000313" key="1">
    <source>
        <dbReference type="EMBL" id="KRH61875.1"/>
    </source>
</evidence>
<keyword evidence="3" id="KW-1185">Reference proteome</keyword>
<reference evidence="1 2" key="1">
    <citation type="journal article" date="2010" name="Nature">
        <title>Genome sequence of the palaeopolyploid soybean.</title>
        <authorList>
            <person name="Schmutz J."/>
            <person name="Cannon S.B."/>
            <person name="Schlueter J."/>
            <person name="Ma J."/>
            <person name="Mitros T."/>
            <person name="Nelson W."/>
            <person name="Hyten D.L."/>
            <person name="Song Q."/>
            <person name="Thelen J.J."/>
            <person name="Cheng J."/>
            <person name="Xu D."/>
            <person name="Hellsten U."/>
            <person name="May G.D."/>
            <person name="Yu Y."/>
            <person name="Sakurai T."/>
            <person name="Umezawa T."/>
            <person name="Bhattacharyya M.K."/>
            <person name="Sandhu D."/>
            <person name="Valliyodan B."/>
            <person name="Lindquist E."/>
            <person name="Peto M."/>
            <person name="Grant D."/>
            <person name="Shu S."/>
            <person name="Goodstein D."/>
            <person name="Barry K."/>
            <person name="Futrell-Griggs M."/>
            <person name="Abernathy B."/>
            <person name="Du J."/>
            <person name="Tian Z."/>
            <person name="Zhu L."/>
            <person name="Gill N."/>
            <person name="Joshi T."/>
            <person name="Libault M."/>
            <person name="Sethuraman A."/>
            <person name="Zhang X.-C."/>
            <person name="Shinozaki K."/>
            <person name="Nguyen H.T."/>
            <person name="Wing R.A."/>
            <person name="Cregan P."/>
            <person name="Specht J."/>
            <person name="Grimwood J."/>
            <person name="Rokhsar D."/>
            <person name="Stacey G."/>
            <person name="Shoemaker R.C."/>
            <person name="Jackson S.A."/>
        </authorList>
    </citation>
    <scope>NUCLEOTIDE SEQUENCE</scope>
    <source>
        <strain evidence="2">cv. Williams 82</strain>
        <tissue evidence="1">Callus</tissue>
    </source>
</reference>
<gene>
    <name evidence="1" type="ORF">GLYMA_04G072900</name>
</gene>
<reference evidence="2" key="2">
    <citation type="submission" date="2018-02" db="UniProtKB">
        <authorList>
            <consortium name="EnsemblPlants"/>
        </authorList>
    </citation>
    <scope>IDENTIFICATION</scope>
    <source>
        <strain evidence="2">Williams 82</strain>
    </source>
</reference>
<name>K7KIP0_SOYBN</name>
<reference evidence="1" key="3">
    <citation type="submission" date="2018-07" db="EMBL/GenBank/DDBJ databases">
        <title>WGS assembly of Glycine max.</title>
        <authorList>
            <person name="Schmutz J."/>
            <person name="Cannon S."/>
            <person name="Schlueter J."/>
            <person name="Ma J."/>
            <person name="Mitros T."/>
            <person name="Nelson W."/>
            <person name="Hyten D."/>
            <person name="Song Q."/>
            <person name="Thelen J."/>
            <person name="Cheng J."/>
            <person name="Xu D."/>
            <person name="Hellsten U."/>
            <person name="May G."/>
            <person name="Yu Y."/>
            <person name="Sakurai T."/>
            <person name="Umezawa T."/>
            <person name="Bhattacharyya M."/>
            <person name="Sandhu D."/>
            <person name="Valliyodan B."/>
            <person name="Lindquist E."/>
            <person name="Peto M."/>
            <person name="Grant D."/>
            <person name="Shu S."/>
            <person name="Goodstein D."/>
            <person name="Barry K."/>
            <person name="Futrell-Griggs M."/>
            <person name="Abernathy B."/>
            <person name="Du J."/>
            <person name="Tian Z."/>
            <person name="Zhu L."/>
            <person name="Gill N."/>
            <person name="Joshi T."/>
            <person name="Libault M."/>
            <person name="Sethuraman A."/>
            <person name="Zhang X."/>
            <person name="Shinozaki K."/>
            <person name="Nguyen H."/>
            <person name="Wing R."/>
            <person name="Cregan P."/>
            <person name="Specht J."/>
            <person name="Grimwood J."/>
            <person name="Rokhsar D."/>
            <person name="Stacey G."/>
            <person name="Shoemaker R."/>
            <person name="Jackson S."/>
        </authorList>
    </citation>
    <scope>NUCLEOTIDE SEQUENCE</scope>
    <source>
        <tissue evidence="1">Callus</tissue>
    </source>
</reference>
<dbReference type="InParanoid" id="K7KIP0"/>
<dbReference type="EMBL" id="CM000837">
    <property type="protein sequence ID" value="KRH61875.1"/>
    <property type="molecule type" value="Genomic_DNA"/>
</dbReference>
<dbReference type="Proteomes" id="UP000008827">
    <property type="component" value="Chromosome 4"/>
</dbReference>
<dbReference type="HOGENOM" id="CLU_2676000_0_0_1"/>
<sequence length="75" mass="8332">MQKRKITTRAARSNLCPLGKCLTKFCYDPLLLSPYPINTSSTIFPIMAEYSSAMSSCHVDILLCISQLLSLHSHA</sequence>
<dbReference type="Gramene" id="KRH61875">
    <property type="protein sequence ID" value="KRH61875"/>
    <property type="gene ID" value="GLYMA_04G072900"/>
</dbReference>
<accession>K7KIP0</accession>
<organism evidence="1">
    <name type="scientific">Glycine max</name>
    <name type="common">Soybean</name>
    <name type="synonym">Glycine hispida</name>
    <dbReference type="NCBI Taxonomy" id="3847"/>
    <lineage>
        <taxon>Eukaryota</taxon>
        <taxon>Viridiplantae</taxon>
        <taxon>Streptophyta</taxon>
        <taxon>Embryophyta</taxon>
        <taxon>Tracheophyta</taxon>
        <taxon>Spermatophyta</taxon>
        <taxon>Magnoliopsida</taxon>
        <taxon>eudicotyledons</taxon>
        <taxon>Gunneridae</taxon>
        <taxon>Pentapetalae</taxon>
        <taxon>rosids</taxon>
        <taxon>fabids</taxon>
        <taxon>Fabales</taxon>
        <taxon>Fabaceae</taxon>
        <taxon>Papilionoideae</taxon>
        <taxon>50 kb inversion clade</taxon>
        <taxon>NPAAA clade</taxon>
        <taxon>indigoferoid/millettioid clade</taxon>
        <taxon>Phaseoleae</taxon>
        <taxon>Glycine</taxon>
        <taxon>Glycine subgen. Soja</taxon>
    </lineage>
</organism>
<proteinExistence type="predicted"/>
<evidence type="ECO:0000313" key="2">
    <source>
        <dbReference type="EnsemblPlants" id="KRH61875"/>
    </source>
</evidence>
<dbReference type="EnsemblPlants" id="KRH61875">
    <property type="protein sequence ID" value="KRH61875"/>
    <property type="gene ID" value="GLYMA_04G072900"/>
</dbReference>
<dbReference type="AlphaFoldDB" id="K7KIP0"/>
<evidence type="ECO:0000313" key="3">
    <source>
        <dbReference type="Proteomes" id="UP000008827"/>
    </source>
</evidence>